<protein>
    <submittedName>
        <fullName evidence="1">Uncharacterized protein</fullName>
    </submittedName>
</protein>
<dbReference type="EMBL" id="CP021744">
    <property type="protein sequence ID" value="ARZ66939.1"/>
    <property type="molecule type" value="Genomic_DNA"/>
</dbReference>
<evidence type="ECO:0000313" key="2">
    <source>
        <dbReference type="Proteomes" id="UP000195755"/>
    </source>
</evidence>
<evidence type="ECO:0000313" key="1">
    <source>
        <dbReference type="EMBL" id="ARZ66939.1"/>
    </source>
</evidence>
<reference evidence="1 2" key="1">
    <citation type="submission" date="2017-06" db="EMBL/GenBank/DDBJ databases">
        <title>Streptomyces albireticuli Genome sequencing and assembly.</title>
        <authorList>
            <person name="Wang Y."/>
            <person name="Du B."/>
            <person name="Ding Y."/>
            <person name="Liu H."/>
            <person name="Hou Q."/>
            <person name="Liu K."/>
            <person name="Yao L."/>
            <person name="Wang C."/>
        </authorList>
    </citation>
    <scope>NUCLEOTIDE SEQUENCE [LARGE SCALE GENOMIC DNA]</scope>
    <source>
        <strain evidence="1 2">MDJK11</strain>
    </source>
</reference>
<proteinExistence type="predicted"/>
<dbReference type="Proteomes" id="UP000195755">
    <property type="component" value="Chromosome"/>
</dbReference>
<dbReference type="KEGG" id="salj:SMD11_1278"/>
<dbReference type="AlphaFoldDB" id="A0A1Z2KY32"/>
<accession>A0A1Z2KY32</accession>
<organism evidence="1 2">
    <name type="scientific">Streptomyces albireticuli</name>
    <dbReference type="NCBI Taxonomy" id="1940"/>
    <lineage>
        <taxon>Bacteria</taxon>
        <taxon>Bacillati</taxon>
        <taxon>Actinomycetota</taxon>
        <taxon>Actinomycetes</taxon>
        <taxon>Kitasatosporales</taxon>
        <taxon>Streptomycetaceae</taxon>
        <taxon>Streptomyces</taxon>
    </lineage>
</organism>
<sequence length="82" mass="9094">MTVTRHITSLNMTGFPVGKRVRVKLPYCQYTGREAGIYRGSIQYIKGDHIGIWVPIKGHGAADGFLTGAARIDYNGVWIEGR</sequence>
<gene>
    <name evidence="1" type="ORF">SMD11_1278</name>
</gene>
<name>A0A1Z2KY32_9ACTN</name>